<name>A0A3B0SM05_9ZZZZ</name>
<feature type="transmembrane region" description="Helical" evidence="1">
    <location>
        <begin position="6"/>
        <end position="29"/>
    </location>
</feature>
<protein>
    <submittedName>
        <fullName evidence="2">Uncharacterized protein</fullName>
    </submittedName>
</protein>
<evidence type="ECO:0000256" key="1">
    <source>
        <dbReference type="SAM" id="Phobius"/>
    </source>
</evidence>
<keyword evidence="1" id="KW-0812">Transmembrane</keyword>
<dbReference type="AlphaFoldDB" id="A0A3B0SM05"/>
<evidence type="ECO:0000313" key="2">
    <source>
        <dbReference type="EMBL" id="VAW06835.1"/>
    </source>
</evidence>
<feature type="transmembrane region" description="Helical" evidence="1">
    <location>
        <begin position="41"/>
        <end position="59"/>
    </location>
</feature>
<sequence>MNAPLVLLASTSGSAPTQLIVWTIVSIIGIMSVRRNKDLRILVFGISFTALGVLLIRAIH</sequence>
<reference evidence="2" key="1">
    <citation type="submission" date="2018-06" db="EMBL/GenBank/DDBJ databases">
        <authorList>
            <person name="Zhirakovskaya E."/>
        </authorList>
    </citation>
    <scope>NUCLEOTIDE SEQUENCE</scope>
</reference>
<keyword evidence="1" id="KW-0472">Membrane</keyword>
<keyword evidence="1" id="KW-1133">Transmembrane helix</keyword>
<accession>A0A3B0SM05</accession>
<gene>
    <name evidence="2" type="ORF">MNBD_ACTINO02-1192</name>
</gene>
<proteinExistence type="predicted"/>
<organism evidence="2">
    <name type="scientific">hydrothermal vent metagenome</name>
    <dbReference type="NCBI Taxonomy" id="652676"/>
    <lineage>
        <taxon>unclassified sequences</taxon>
        <taxon>metagenomes</taxon>
        <taxon>ecological metagenomes</taxon>
    </lineage>
</organism>
<dbReference type="EMBL" id="UOEK01000371">
    <property type="protein sequence ID" value="VAW06835.1"/>
    <property type="molecule type" value="Genomic_DNA"/>
</dbReference>